<dbReference type="SUPFAM" id="SSF54423">
    <property type="entry name" value="DsbC/DsbG N-terminal domain-like"/>
    <property type="match status" value="1"/>
</dbReference>
<dbReference type="NCBIfam" id="NF008657">
    <property type="entry name" value="PRK11657.1"/>
    <property type="match status" value="1"/>
</dbReference>
<accession>A0A0L8AC42</accession>
<dbReference type="InterPro" id="IPR009094">
    <property type="entry name" value="DiS-bond_isomerase_DsbC/G_N_sf"/>
</dbReference>
<feature type="chain" id="PRO_5010007728" description="Thiol:disulfide interchange protein" evidence="7">
    <location>
        <begin position="23"/>
        <end position="280"/>
    </location>
</feature>
<evidence type="ECO:0000313" key="10">
    <source>
        <dbReference type="EMBL" id="KOE99875.1"/>
    </source>
</evidence>
<comment type="function">
    <text evidence="7">Required for disulfide bond formation in some periplasmic proteins. Acts by transferring its disulfide bond to other proteins and is reduced in the process.</text>
</comment>
<name>A0A0L8AC42_9GAMM</name>
<evidence type="ECO:0000256" key="5">
    <source>
        <dbReference type="ARBA" id="ARBA00023157"/>
    </source>
</evidence>
<keyword evidence="4 7" id="KW-0574">Periplasm</keyword>
<protein>
    <recommendedName>
        <fullName evidence="7">Thiol:disulfide interchange protein</fullName>
    </recommendedName>
</protein>
<evidence type="ECO:0000259" key="9">
    <source>
        <dbReference type="Pfam" id="PF13098"/>
    </source>
</evidence>
<dbReference type="PROSITE" id="PS51257">
    <property type="entry name" value="PROKAR_LIPOPROTEIN"/>
    <property type="match status" value="1"/>
</dbReference>
<feature type="signal peptide" evidence="7">
    <location>
        <begin position="1"/>
        <end position="22"/>
    </location>
</feature>
<dbReference type="AlphaFoldDB" id="A0A0L8AC42"/>
<comment type="subcellular location">
    <subcellularLocation>
        <location evidence="1 7">Periplasm</location>
    </subcellularLocation>
</comment>
<dbReference type="Gene3D" id="3.10.450.70">
    <property type="entry name" value="Disulphide bond isomerase, DsbC/G, N-terminal"/>
    <property type="match status" value="1"/>
</dbReference>
<dbReference type="InterPro" id="IPR051470">
    <property type="entry name" value="Thiol:disulfide_interchange"/>
</dbReference>
<dbReference type="SUPFAM" id="SSF52833">
    <property type="entry name" value="Thioredoxin-like"/>
    <property type="match status" value="1"/>
</dbReference>
<dbReference type="GeneID" id="86939121"/>
<evidence type="ECO:0000256" key="2">
    <source>
        <dbReference type="ARBA" id="ARBA00009813"/>
    </source>
</evidence>
<organism evidence="10 11">
    <name type="scientific">Stenotrophomonas geniculata N1</name>
    <dbReference type="NCBI Taxonomy" id="1167641"/>
    <lineage>
        <taxon>Bacteria</taxon>
        <taxon>Pseudomonadati</taxon>
        <taxon>Pseudomonadota</taxon>
        <taxon>Gammaproteobacteria</taxon>
        <taxon>Lysobacterales</taxon>
        <taxon>Lysobacteraceae</taxon>
        <taxon>Stenotrophomonas</taxon>
    </lineage>
</organism>
<evidence type="ECO:0000259" key="8">
    <source>
        <dbReference type="Pfam" id="PF10411"/>
    </source>
</evidence>
<dbReference type="InterPro" id="IPR012336">
    <property type="entry name" value="Thioredoxin-like_fold"/>
</dbReference>
<reference evidence="10 11" key="1">
    <citation type="journal article" date="2012" name="J. Bacteriol.">
        <title>Genome sequence of a novel nicotine-degrading strain, Pseudomonas geniculata N1.</title>
        <authorList>
            <person name="Tang H."/>
            <person name="Yu H."/>
            <person name="Tai C."/>
            <person name="Huang K."/>
            <person name="Liu Y."/>
            <person name="Wang L."/>
            <person name="Yao Y."/>
            <person name="Wu G."/>
            <person name="Xu P."/>
        </authorList>
    </citation>
    <scope>NUCLEOTIDE SEQUENCE [LARGE SCALE GENOMIC DNA]</scope>
    <source>
        <strain evidence="10 11">N1</strain>
    </source>
</reference>
<dbReference type="InterPro" id="IPR033954">
    <property type="entry name" value="DiS-bond_Isoase_DsbC/G"/>
</dbReference>
<dbReference type="InterPro" id="IPR036249">
    <property type="entry name" value="Thioredoxin-like_sf"/>
</dbReference>
<feature type="domain" description="Disulphide bond isomerase DsbC/G N-terminal" evidence="8">
    <location>
        <begin position="54"/>
        <end position="113"/>
    </location>
</feature>
<evidence type="ECO:0000256" key="1">
    <source>
        <dbReference type="ARBA" id="ARBA00004418"/>
    </source>
</evidence>
<sequence>MLSTSLRTAPAVLLLPVLLALAACSQAQTPPGKTAAAPAASATAAANKGDRPAVLKGIEKHGFEVVAEFDAPGGLRGFAGVVGGQQPAAAYVTADGKHVLVGSLFDAEGNDVAAEAVEKLVASPMSAKMWTKLESSAWVRDGKADAPRVVYTFSDANCPYCHKFWEAARPWVDAGKVQLRHIMVGVIREDSPAKAAAILAARDPSAALLQNEHDFDRGGIKALPNISREIAGKLDANQVLMIEMGFQGTPGILFQDAQGQVQRRAGLPQGADLQTVLGPR</sequence>
<evidence type="ECO:0000256" key="7">
    <source>
        <dbReference type="RuleBase" id="RU364038"/>
    </source>
</evidence>
<comment type="similarity">
    <text evidence="2 7">Belongs to the thioredoxin family. DsbC subfamily.</text>
</comment>
<keyword evidence="6 7" id="KW-0676">Redox-active center</keyword>
<evidence type="ECO:0000256" key="6">
    <source>
        <dbReference type="ARBA" id="ARBA00023284"/>
    </source>
</evidence>
<keyword evidence="3 7" id="KW-0732">Signal</keyword>
<dbReference type="InterPro" id="IPR018950">
    <property type="entry name" value="DiS-bond_isomerase_DsbC/G_N"/>
</dbReference>
<evidence type="ECO:0000256" key="4">
    <source>
        <dbReference type="ARBA" id="ARBA00022764"/>
    </source>
</evidence>
<dbReference type="PANTHER" id="PTHR35272:SF4">
    <property type="entry name" value="THIOL:DISULFIDE INTERCHANGE PROTEIN DSBG"/>
    <property type="match status" value="1"/>
</dbReference>
<keyword evidence="5" id="KW-1015">Disulfide bond</keyword>
<dbReference type="CDD" id="cd03020">
    <property type="entry name" value="DsbA_DsbC_DsbG"/>
    <property type="match status" value="1"/>
</dbReference>
<dbReference type="RefSeq" id="WP_010484982.1">
    <property type="nucleotide sequence ID" value="NZ_AJLO02000015.1"/>
</dbReference>
<proteinExistence type="inferred from homology"/>
<dbReference type="Gene3D" id="3.40.30.10">
    <property type="entry name" value="Glutaredoxin"/>
    <property type="match status" value="1"/>
</dbReference>
<dbReference type="GO" id="GO:0042597">
    <property type="term" value="C:periplasmic space"/>
    <property type="evidence" value="ECO:0007669"/>
    <property type="project" value="UniProtKB-SubCell"/>
</dbReference>
<comment type="caution">
    <text evidence="10">The sequence shown here is derived from an EMBL/GenBank/DDBJ whole genome shotgun (WGS) entry which is preliminary data.</text>
</comment>
<dbReference type="Pfam" id="PF13098">
    <property type="entry name" value="Thioredoxin_2"/>
    <property type="match status" value="1"/>
</dbReference>
<dbReference type="Proteomes" id="UP000036890">
    <property type="component" value="Unassembled WGS sequence"/>
</dbReference>
<dbReference type="OrthoDB" id="5298214at2"/>
<dbReference type="EMBL" id="AJLO02000015">
    <property type="protein sequence ID" value="KOE99875.1"/>
    <property type="molecule type" value="Genomic_DNA"/>
</dbReference>
<gene>
    <name evidence="10" type="ORF">W7K_05915</name>
</gene>
<dbReference type="PANTHER" id="PTHR35272">
    <property type="entry name" value="THIOL:DISULFIDE INTERCHANGE PROTEIN DSBC-RELATED"/>
    <property type="match status" value="1"/>
</dbReference>
<feature type="domain" description="Thioredoxin-like fold" evidence="9">
    <location>
        <begin position="146"/>
        <end position="273"/>
    </location>
</feature>
<evidence type="ECO:0000256" key="3">
    <source>
        <dbReference type="ARBA" id="ARBA00022729"/>
    </source>
</evidence>
<dbReference type="Pfam" id="PF10411">
    <property type="entry name" value="DsbC_N"/>
    <property type="match status" value="1"/>
</dbReference>
<evidence type="ECO:0000313" key="11">
    <source>
        <dbReference type="Proteomes" id="UP000036890"/>
    </source>
</evidence>